<reference evidence="3 4" key="1">
    <citation type="journal article" date="2018" name="Biotechnol. Biofuels">
        <title>Integrative visual omics of the white-rot fungus Polyporus brumalis exposes the biotechnological potential of its oxidative enzymes for delignifying raw plant biomass.</title>
        <authorList>
            <person name="Miyauchi S."/>
            <person name="Rancon A."/>
            <person name="Drula E."/>
            <person name="Hage H."/>
            <person name="Chaduli D."/>
            <person name="Favel A."/>
            <person name="Grisel S."/>
            <person name="Henrissat B."/>
            <person name="Herpoel-Gimbert I."/>
            <person name="Ruiz-Duenas F.J."/>
            <person name="Chevret D."/>
            <person name="Hainaut M."/>
            <person name="Lin J."/>
            <person name="Wang M."/>
            <person name="Pangilinan J."/>
            <person name="Lipzen A."/>
            <person name="Lesage-Meessen L."/>
            <person name="Navarro D."/>
            <person name="Riley R."/>
            <person name="Grigoriev I.V."/>
            <person name="Zhou S."/>
            <person name="Raouche S."/>
            <person name="Rosso M.N."/>
        </authorList>
    </citation>
    <scope>NUCLEOTIDE SEQUENCE [LARGE SCALE GENOMIC DNA]</scope>
    <source>
        <strain evidence="3 4">BRFM 1820</strain>
    </source>
</reference>
<dbReference type="Proteomes" id="UP000256964">
    <property type="component" value="Unassembled WGS sequence"/>
</dbReference>
<sequence>MLDKASGRPRNGSTITKGRDASVDIPGSPAEDSQSFSRKPRAQLHGIRRSLLFRFDAWTSGAFPPSIRTWILTTPSLSTFLLAYGLFSVVVFSSYLSSGISVQLSQTLTSSQGAFS</sequence>
<dbReference type="AlphaFoldDB" id="A0A371DC69"/>
<name>A0A371DC69_9APHY</name>
<evidence type="ECO:0000256" key="2">
    <source>
        <dbReference type="SAM" id="Phobius"/>
    </source>
</evidence>
<evidence type="ECO:0000313" key="3">
    <source>
        <dbReference type="EMBL" id="RDX50128.1"/>
    </source>
</evidence>
<gene>
    <name evidence="3" type="ORF">OH76DRAFT_484980</name>
</gene>
<dbReference type="EMBL" id="KZ857401">
    <property type="protein sequence ID" value="RDX50128.1"/>
    <property type="molecule type" value="Genomic_DNA"/>
</dbReference>
<accession>A0A371DC69</accession>
<feature type="region of interest" description="Disordered" evidence="1">
    <location>
        <begin position="1"/>
        <end position="41"/>
    </location>
</feature>
<evidence type="ECO:0000313" key="4">
    <source>
        <dbReference type="Proteomes" id="UP000256964"/>
    </source>
</evidence>
<keyword evidence="2" id="KW-0472">Membrane</keyword>
<proteinExistence type="predicted"/>
<protein>
    <submittedName>
        <fullName evidence="3">Uncharacterized protein</fullName>
    </submittedName>
</protein>
<feature type="transmembrane region" description="Helical" evidence="2">
    <location>
        <begin position="77"/>
        <end position="96"/>
    </location>
</feature>
<keyword evidence="2" id="KW-1133">Transmembrane helix</keyword>
<evidence type="ECO:0000256" key="1">
    <source>
        <dbReference type="SAM" id="MobiDB-lite"/>
    </source>
</evidence>
<keyword evidence="2" id="KW-0812">Transmembrane</keyword>
<keyword evidence="4" id="KW-1185">Reference proteome</keyword>
<organism evidence="3 4">
    <name type="scientific">Lentinus brumalis</name>
    <dbReference type="NCBI Taxonomy" id="2498619"/>
    <lineage>
        <taxon>Eukaryota</taxon>
        <taxon>Fungi</taxon>
        <taxon>Dikarya</taxon>
        <taxon>Basidiomycota</taxon>
        <taxon>Agaricomycotina</taxon>
        <taxon>Agaricomycetes</taxon>
        <taxon>Polyporales</taxon>
        <taxon>Polyporaceae</taxon>
        <taxon>Lentinus</taxon>
    </lineage>
</organism>